<dbReference type="PROSITE" id="PS51898">
    <property type="entry name" value="TYR_RECOMBINASE"/>
    <property type="match status" value="1"/>
</dbReference>
<feature type="region of interest" description="Disordered" evidence="8">
    <location>
        <begin position="80"/>
        <end position="104"/>
    </location>
</feature>
<keyword evidence="11" id="KW-1185">Reference proteome</keyword>
<accession>A0A8W8JJ26</accession>
<dbReference type="GO" id="GO:0005634">
    <property type="term" value="C:nucleus"/>
    <property type="evidence" value="ECO:0007669"/>
    <property type="project" value="UniProtKB-SubCell"/>
</dbReference>
<dbReference type="PANTHER" id="PTHR31165">
    <property type="entry name" value="PROTEIN G1-LIKE2"/>
    <property type="match status" value="1"/>
</dbReference>
<dbReference type="GO" id="GO:0006310">
    <property type="term" value="P:DNA recombination"/>
    <property type="evidence" value="ECO:0007669"/>
    <property type="project" value="UniProtKB-KW"/>
</dbReference>
<keyword evidence="4" id="KW-0238">DNA-binding</keyword>
<dbReference type="GO" id="GO:0015074">
    <property type="term" value="P:DNA integration"/>
    <property type="evidence" value="ECO:0007669"/>
    <property type="project" value="InterPro"/>
</dbReference>
<organism evidence="10 11">
    <name type="scientific">Magallana gigas</name>
    <name type="common">Pacific oyster</name>
    <name type="synonym">Crassostrea gigas</name>
    <dbReference type="NCBI Taxonomy" id="29159"/>
    <lineage>
        <taxon>Eukaryota</taxon>
        <taxon>Metazoa</taxon>
        <taxon>Spiralia</taxon>
        <taxon>Lophotrochozoa</taxon>
        <taxon>Mollusca</taxon>
        <taxon>Bivalvia</taxon>
        <taxon>Autobranchia</taxon>
        <taxon>Pteriomorphia</taxon>
        <taxon>Ostreida</taxon>
        <taxon>Ostreoidea</taxon>
        <taxon>Ostreidae</taxon>
        <taxon>Magallana</taxon>
    </lineage>
</organism>
<proteinExistence type="inferred from homology"/>
<name>A0A8W8JJ26_MAGGI</name>
<dbReference type="EnsemblMetazoa" id="G19635.1">
    <property type="protein sequence ID" value="G19635.1:cds"/>
    <property type="gene ID" value="G19635"/>
</dbReference>
<evidence type="ECO:0000256" key="8">
    <source>
        <dbReference type="SAM" id="MobiDB-lite"/>
    </source>
</evidence>
<dbReference type="GO" id="GO:0003677">
    <property type="term" value="F:DNA binding"/>
    <property type="evidence" value="ECO:0007669"/>
    <property type="project" value="UniProtKB-KW"/>
</dbReference>
<evidence type="ECO:0000259" key="9">
    <source>
        <dbReference type="PROSITE" id="PS51898"/>
    </source>
</evidence>
<evidence type="ECO:0000256" key="7">
    <source>
        <dbReference type="ARBA" id="ARBA00023242"/>
    </source>
</evidence>
<dbReference type="PANTHER" id="PTHR31165:SF2">
    <property type="entry name" value="ALOG DOMAIN-CONTAINING PROTEIN"/>
    <property type="match status" value="1"/>
</dbReference>
<dbReference type="InterPro" id="IPR002104">
    <property type="entry name" value="Integrase_catalytic"/>
</dbReference>
<feature type="domain" description="Tyr recombinase" evidence="9">
    <location>
        <begin position="331"/>
        <end position="547"/>
    </location>
</feature>
<sequence>MATQVRTEDLDNEELISQFRQITGESAADCLEMAGKAINKRNLVCLLHNTIIYANEVGQPGEQLTETMQSGSAAIVNDNQTRGASTSAHERETEKNNKKDKNIHEDEILSRIADLEKATESVESLKDKALHAPDNCGNLFVPELEFDCNFNPVHAENNKRKHPIWTTLGGDNIPSHNVHMELEDIDERIQYLDNIKNSSAYVKKRKNVKMMLEQFLQKIPGSPTFLSITPHDIKRFLVWKDRFGKTTVHSYKCKQLGITGDSTCKCPKRLAAASVRNIIQHLVDILELEGRGRAYDEYCGVGNPAASVQIKGYLKCVQEEQAKAHILPKQAKPFFLTKLETISKFISRELGRSDLTLKERFVLIRDQALFKLQFFAGDRASDIAITLLQEVKYLRKKDGFAFNHTFGKTLRGNGKTNTFVIKCCPNETICPVRGLERYFAEAKRLGIDMSSGYLFRMVTESGRVINEPMSYSSIYERLKCYLITLGIDEGETPHSLRAGCAVHMCFSNAAHDVHDLMNHVGWATESSAKYYSRYDTLLDASNTAVRLAQSSERAKEIEIMFHEKANFGELPSITTE</sequence>
<keyword evidence="7" id="KW-0539">Nucleus</keyword>
<reference evidence="10" key="1">
    <citation type="submission" date="2022-08" db="UniProtKB">
        <authorList>
            <consortium name="EnsemblMetazoa"/>
        </authorList>
    </citation>
    <scope>IDENTIFICATION</scope>
    <source>
        <strain evidence="10">05x7-T-G4-1.051#20</strain>
    </source>
</reference>
<dbReference type="InterPro" id="IPR040222">
    <property type="entry name" value="ALOG"/>
</dbReference>
<evidence type="ECO:0000256" key="3">
    <source>
        <dbReference type="ARBA" id="ARBA00023015"/>
    </source>
</evidence>
<dbReference type="GO" id="GO:0009299">
    <property type="term" value="P:mRNA transcription"/>
    <property type="evidence" value="ECO:0007669"/>
    <property type="project" value="TreeGrafter"/>
</dbReference>
<evidence type="ECO:0000256" key="1">
    <source>
        <dbReference type="ARBA" id="ARBA00004123"/>
    </source>
</evidence>
<evidence type="ECO:0000256" key="4">
    <source>
        <dbReference type="ARBA" id="ARBA00023125"/>
    </source>
</evidence>
<evidence type="ECO:0000256" key="2">
    <source>
        <dbReference type="ARBA" id="ARBA00010308"/>
    </source>
</evidence>
<dbReference type="AlphaFoldDB" id="A0A8W8JJ26"/>
<comment type="similarity">
    <text evidence="2">Belongs to the plant homeotic and developmental regulators ALOG protein family.</text>
</comment>
<evidence type="ECO:0000313" key="10">
    <source>
        <dbReference type="EnsemblMetazoa" id="G19635.1:cds"/>
    </source>
</evidence>
<comment type="subcellular location">
    <subcellularLocation>
        <location evidence="1">Nucleus</location>
    </subcellularLocation>
</comment>
<feature type="compositionally biased region" description="Basic and acidic residues" evidence="8">
    <location>
        <begin position="88"/>
        <end position="104"/>
    </location>
</feature>
<evidence type="ECO:0000313" key="11">
    <source>
        <dbReference type="Proteomes" id="UP000005408"/>
    </source>
</evidence>
<evidence type="ECO:0000256" key="6">
    <source>
        <dbReference type="ARBA" id="ARBA00023172"/>
    </source>
</evidence>
<keyword evidence="3" id="KW-0805">Transcription regulation</keyword>
<keyword evidence="5" id="KW-0804">Transcription</keyword>
<keyword evidence="6" id="KW-0233">DNA recombination</keyword>
<dbReference type="Gene3D" id="1.10.443.10">
    <property type="entry name" value="Intergrase catalytic core"/>
    <property type="match status" value="1"/>
</dbReference>
<dbReference type="InterPro" id="IPR006936">
    <property type="entry name" value="ALOG_dom"/>
</dbReference>
<dbReference type="InterPro" id="IPR013762">
    <property type="entry name" value="Integrase-like_cat_sf"/>
</dbReference>
<evidence type="ECO:0000256" key="5">
    <source>
        <dbReference type="ARBA" id="ARBA00023163"/>
    </source>
</evidence>
<dbReference type="InterPro" id="IPR011010">
    <property type="entry name" value="DNA_brk_join_enz"/>
</dbReference>
<dbReference type="Proteomes" id="UP000005408">
    <property type="component" value="Unassembled WGS sequence"/>
</dbReference>
<dbReference type="SUPFAM" id="SSF56349">
    <property type="entry name" value="DNA breaking-rejoining enzymes"/>
    <property type="match status" value="1"/>
</dbReference>
<protein>
    <recommendedName>
        <fullName evidence="9">Tyr recombinase domain-containing protein</fullName>
    </recommendedName>
</protein>
<dbReference type="Pfam" id="PF04852">
    <property type="entry name" value="ALOG_dom"/>
    <property type="match status" value="1"/>
</dbReference>